<dbReference type="GO" id="GO:0016491">
    <property type="term" value="F:oxidoreductase activity"/>
    <property type="evidence" value="ECO:0007669"/>
    <property type="project" value="InterPro"/>
</dbReference>
<organism evidence="3 4">
    <name type="scientific">Bifidobacterium choloepi</name>
    <dbReference type="NCBI Taxonomy" id="2614131"/>
    <lineage>
        <taxon>Bacteria</taxon>
        <taxon>Bacillati</taxon>
        <taxon>Actinomycetota</taxon>
        <taxon>Actinomycetes</taxon>
        <taxon>Bifidobacteriales</taxon>
        <taxon>Bifidobacteriaceae</taxon>
        <taxon>Bifidobacterium</taxon>
    </lineage>
</organism>
<proteinExistence type="predicted"/>
<dbReference type="PANTHER" id="PTHR44154:SF1">
    <property type="entry name" value="QUINONE OXIDOREDUCTASE"/>
    <property type="match status" value="1"/>
</dbReference>
<protein>
    <submittedName>
        <fullName evidence="3">Zinc-binding dehydrogenase</fullName>
    </submittedName>
</protein>
<dbReference type="Gene3D" id="3.90.180.10">
    <property type="entry name" value="Medium-chain alcohol dehydrogenases, catalytic domain"/>
    <property type="match status" value="1"/>
</dbReference>
<dbReference type="AlphaFoldDB" id="A0A6I5NLB5"/>
<dbReference type="SUPFAM" id="SSF50129">
    <property type="entry name" value="GroES-like"/>
    <property type="match status" value="1"/>
</dbReference>
<dbReference type="InterPro" id="IPR013149">
    <property type="entry name" value="ADH-like_C"/>
</dbReference>
<dbReference type="SMART" id="SM00829">
    <property type="entry name" value="PKS_ER"/>
    <property type="match status" value="1"/>
</dbReference>
<dbReference type="Pfam" id="PF00107">
    <property type="entry name" value="ADH_zinc_N"/>
    <property type="match status" value="1"/>
</dbReference>
<dbReference type="InterPro" id="IPR051603">
    <property type="entry name" value="Zinc-ADH_QOR/CCCR"/>
</dbReference>
<dbReference type="InterPro" id="IPR013154">
    <property type="entry name" value="ADH-like_N"/>
</dbReference>
<evidence type="ECO:0000256" key="1">
    <source>
        <dbReference type="ARBA" id="ARBA00022857"/>
    </source>
</evidence>
<sequence length="333" mass="35334">MKAYVIKSREDVGKPLTEAVSLVDDQPKPVPADDEVLVRVRATGLNPVDWKLVAGGNAKWTYPHVLGLDLAGDIVEVGSKVQPSWKTGMRVAGHLNLAKDGCFAEYVAVPTYELAEIPEPLGYADAAALLCGALTAYQAINRKPNLNNVDTVLVHGGAGSVGALAIQFAKLHGLRVITTVSPRKLDFVKKAAPDVVIDYTKDDVTARIAELTDGHGVDLIVDTVSGEEATKDLDRLAYNGQLVTIVGIPKIDPDFMFAHAISVAAVNLGGAHESGDPRQKKDLGEMATEVLQLAAEGEIDPMIGETIPFAGLLDGLEAIKDHRAIGKIVVTVD</sequence>
<dbReference type="RefSeq" id="WP_163227131.1">
    <property type="nucleotide sequence ID" value="NZ_VYSG01000001.1"/>
</dbReference>
<dbReference type="Gene3D" id="3.40.50.720">
    <property type="entry name" value="NAD(P)-binding Rossmann-like Domain"/>
    <property type="match status" value="1"/>
</dbReference>
<gene>
    <name evidence="3" type="ORF">F6S87_02890</name>
</gene>
<keyword evidence="1" id="KW-0521">NADP</keyword>
<dbReference type="PANTHER" id="PTHR44154">
    <property type="entry name" value="QUINONE OXIDOREDUCTASE"/>
    <property type="match status" value="1"/>
</dbReference>
<evidence type="ECO:0000259" key="2">
    <source>
        <dbReference type="SMART" id="SM00829"/>
    </source>
</evidence>
<dbReference type="Proteomes" id="UP000469292">
    <property type="component" value="Unassembled WGS sequence"/>
</dbReference>
<dbReference type="InterPro" id="IPR036291">
    <property type="entry name" value="NAD(P)-bd_dom_sf"/>
</dbReference>
<dbReference type="SUPFAM" id="SSF51735">
    <property type="entry name" value="NAD(P)-binding Rossmann-fold domains"/>
    <property type="match status" value="1"/>
</dbReference>
<reference evidence="3 4" key="1">
    <citation type="submission" date="2019-09" db="EMBL/GenBank/DDBJ databases">
        <title>Phylogenetic characterization of a novel taxon of the genus Bifidobacterium: Bifidobacterium choloepi sp. nov.</title>
        <authorList>
            <person name="Modesto M."/>
            <person name="Satti M."/>
        </authorList>
    </citation>
    <scope>NUCLEOTIDE SEQUENCE [LARGE SCALE GENOMIC DNA]</scope>
    <source>
        <strain evidence="3 4">BRDM6</strain>
    </source>
</reference>
<evidence type="ECO:0000313" key="3">
    <source>
        <dbReference type="EMBL" id="NEG69582.1"/>
    </source>
</evidence>
<name>A0A6I5NLB5_9BIFI</name>
<accession>A0A6I5NLB5</accession>
<feature type="domain" description="Enoyl reductase (ER)" evidence="2">
    <location>
        <begin position="15"/>
        <end position="330"/>
    </location>
</feature>
<dbReference type="InterPro" id="IPR011032">
    <property type="entry name" value="GroES-like_sf"/>
</dbReference>
<dbReference type="CDD" id="cd08271">
    <property type="entry name" value="MDR5"/>
    <property type="match status" value="1"/>
</dbReference>
<comment type="caution">
    <text evidence="3">The sequence shown here is derived from an EMBL/GenBank/DDBJ whole genome shotgun (WGS) entry which is preliminary data.</text>
</comment>
<dbReference type="Pfam" id="PF08240">
    <property type="entry name" value="ADH_N"/>
    <property type="match status" value="1"/>
</dbReference>
<keyword evidence="4" id="KW-1185">Reference proteome</keyword>
<dbReference type="EMBL" id="VYSG01000001">
    <property type="protein sequence ID" value="NEG69582.1"/>
    <property type="molecule type" value="Genomic_DNA"/>
</dbReference>
<evidence type="ECO:0000313" key="4">
    <source>
        <dbReference type="Proteomes" id="UP000469292"/>
    </source>
</evidence>
<dbReference type="InterPro" id="IPR020843">
    <property type="entry name" value="ER"/>
</dbReference>